<comment type="caution">
    <text evidence="1">The sequence shown here is derived from an EMBL/GenBank/DDBJ whole genome shotgun (WGS) entry which is preliminary data.</text>
</comment>
<keyword evidence="1" id="KW-0378">Hydrolase</keyword>
<dbReference type="GO" id="GO:0008253">
    <property type="term" value="F:5'-nucleotidase activity"/>
    <property type="evidence" value="ECO:0007669"/>
    <property type="project" value="InterPro"/>
</dbReference>
<dbReference type="Gene3D" id="3.40.50.1000">
    <property type="entry name" value="HAD superfamily/HAD-like"/>
    <property type="match status" value="1"/>
</dbReference>
<dbReference type="PANTHER" id="PTHR47478">
    <property type="match status" value="1"/>
</dbReference>
<dbReference type="AlphaFoldDB" id="R7ZXK5"/>
<name>R7ZXK5_9BACT</name>
<dbReference type="Proteomes" id="UP000013909">
    <property type="component" value="Unassembled WGS sequence"/>
</dbReference>
<dbReference type="NCBIfam" id="TIGR02254">
    <property type="entry name" value="YjjG_YfnB"/>
    <property type="match status" value="1"/>
</dbReference>
<organism evidence="1 2">
    <name type="scientific">Lunatimonas lonarensis</name>
    <dbReference type="NCBI Taxonomy" id="1232681"/>
    <lineage>
        <taxon>Bacteria</taxon>
        <taxon>Pseudomonadati</taxon>
        <taxon>Bacteroidota</taxon>
        <taxon>Cytophagia</taxon>
        <taxon>Cytophagales</taxon>
        <taxon>Cyclobacteriaceae</taxon>
    </lineage>
</organism>
<evidence type="ECO:0000313" key="1">
    <source>
        <dbReference type="EMBL" id="EON78802.1"/>
    </source>
</evidence>
<evidence type="ECO:0000313" key="2">
    <source>
        <dbReference type="Proteomes" id="UP000013909"/>
    </source>
</evidence>
<dbReference type="InterPro" id="IPR052550">
    <property type="entry name" value="Pyrimidine_5'-ntase_YjjG"/>
</dbReference>
<dbReference type="RefSeq" id="WP_010852847.1">
    <property type="nucleotide sequence ID" value="NZ_AQHR01000022.1"/>
</dbReference>
<dbReference type="PANTHER" id="PTHR47478:SF1">
    <property type="entry name" value="PYRIMIDINE 5'-NUCLEOTIDASE YJJG"/>
    <property type="match status" value="1"/>
</dbReference>
<dbReference type="SFLD" id="SFLDG01129">
    <property type="entry name" value="C1.5:_HAD__Beta-PGM__Phosphata"/>
    <property type="match status" value="1"/>
</dbReference>
<dbReference type="InterPro" id="IPR006439">
    <property type="entry name" value="HAD-SF_hydro_IA"/>
</dbReference>
<dbReference type="SUPFAM" id="SSF56784">
    <property type="entry name" value="HAD-like"/>
    <property type="match status" value="1"/>
</dbReference>
<dbReference type="InterPro" id="IPR023214">
    <property type="entry name" value="HAD_sf"/>
</dbReference>
<reference evidence="1 2" key="1">
    <citation type="submission" date="2013-02" db="EMBL/GenBank/DDBJ databases">
        <title>A novel strain isolated from Lonar lake, Maharashtra, India.</title>
        <authorList>
            <person name="Singh A."/>
        </authorList>
    </citation>
    <scope>NUCLEOTIDE SEQUENCE [LARGE SCALE GENOMIC DNA]</scope>
    <source>
        <strain evidence="1 2">AK24</strain>
    </source>
</reference>
<accession>R7ZXK5</accession>
<keyword evidence="2" id="KW-1185">Reference proteome</keyword>
<dbReference type="OrthoDB" id="9802350at2"/>
<dbReference type="STRING" id="1232681.ADIS_0699"/>
<dbReference type="InterPro" id="IPR011951">
    <property type="entry name" value="HAD-SF_hydro_IA_YjjG/PynA"/>
</dbReference>
<dbReference type="InterPro" id="IPR036412">
    <property type="entry name" value="HAD-like_sf"/>
</dbReference>
<protein>
    <submittedName>
        <fullName evidence="1">Putative haloacid dehalogenase-like hydrolase protein</fullName>
    </submittedName>
</protein>
<dbReference type="NCBIfam" id="TIGR01509">
    <property type="entry name" value="HAD-SF-IA-v3"/>
    <property type="match status" value="1"/>
</dbReference>
<dbReference type="NCBIfam" id="TIGR01549">
    <property type="entry name" value="HAD-SF-IA-v1"/>
    <property type="match status" value="1"/>
</dbReference>
<dbReference type="Gene3D" id="1.10.150.240">
    <property type="entry name" value="Putative phosphatase, domain 2"/>
    <property type="match status" value="1"/>
</dbReference>
<proteinExistence type="predicted"/>
<dbReference type="EMBL" id="AQHR01000022">
    <property type="protein sequence ID" value="EON78802.1"/>
    <property type="molecule type" value="Genomic_DNA"/>
</dbReference>
<sequence length="232" mass="26955">MTKKYSHLFFDLDHTLWDYDRNVRESLSELFQLYDLVHFGIPGFDAFFDAFEQVNYELWDLYNVGAVTKDMLRFRRFRSIFERFGLDPSQVPQEMETDFLARTSSKPHVFADTFPVLDYLATKYPMHIITNGFDESQGMKLKSAGLTMYFQLVVTSETMGYRKPDKRIFEYALSALGTRPHECLMIGDNPQSDILGAQNAGIDQVFFNPKNRNSGIVPTYMVKSLTELRDIL</sequence>
<dbReference type="InterPro" id="IPR023198">
    <property type="entry name" value="PGP-like_dom2"/>
</dbReference>
<gene>
    <name evidence="1" type="ORF">ADIS_0699</name>
</gene>
<dbReference type="SFLD" id="SFLDS00003">
    <property type="entry name" value="Haloacid_Dehalogenase"/>
    <property type="match status" value="1"/>
</dbReference>
<dbReference type="Pfam" id="PF00702">
    <property type="entry name" value="Hydrolase"/>
    <property type="match status" value="1"/>
</dbReference>